<gene>
    <name evidence="1" type="ORF">K452DRAFT_291082</name>
</gene>
<dbReference type="Proteomes" id="UP000799438">
    <property type="component" value="Unassembled WGS sequence"/>
</dbReference>
<organism evidence="1 2">
    <name type="scientific">Aplosporella prunicola CBS 121167</name>
    <dbReference type="NCBI Taxonomy" id="1176127"/>
    <lineage>
        <taxon>Eukaryota</taxon>
        <taxon>Fungi</taxon>
        <taxon>Dikarya</taxon>
        <taxon>Ascomycota</taxon>
        <taxon>Pezizomycotina</taxon>
        <taxon>Dothideomycetes</taxon>
        <taxon>Dothideomycetes incertae sedis</taxon>
        <taxon>Botryosphaeriales</taxon>
        <taxon>Aplosporellaceae</taxon>
        <taxon>Aplosporella</taxon>
    </lineage>
</organism>
<dbReference type="OrthoDB" id="2555959at2759"/>
<reference evidence="1" key="1">
    <citation type="journal article" date="2020" name="Stud. Mycol.">
        <title>101 Dothideomycetes genomes: a test case for predicting lifestyles and emergence of pathogens.</title>
        <authorList>
            <person name="Haridas S."/>
            <person name="Albert R."/>
            <person name="Binder M."/>
            <person name="Bloem J."/>
            <person name="Labutti K."/>
            <person name="Salamov A."/>
            <person name="Andreopoulos B."/>
            <person name="Baker S."/>
            <person name="Barry K."/>
            <person name="Bills G."/>
            <person name="Bluhm B."/>
            <person name="Cannon C."/>
            <person name="Castanera R."/>
            <person name="Culley D."/>
            <person name="Daum C."/>
            <person name="Ezra D."/>
            <person name="Gonzalez J."/>
            <person name="Henrissat B."/>
            <person name="Kuo A."/>
            <person name="Liang C."/>
            <person name="Lipzen A."/>
            <person name="Lutzoni F."/>
            <person name="Magnuson J."/>
            <person name="Mondo S."/>
            <person name="Nolan M."/>
            <person name="Ohm R."/>
            <person name="Pangilinan J."/>
            <person name="Park H.-J."/>
            <person name="Ramirez L."/>
            <person name="Alfaro M."/>
            <person name="Sun H."/>
            <person name="Tritt A."/>
            <person name="Yoshinaga Y."/>
            <person name="Zwiers L.-H."/>
            <person name="Turgeon B."/>
            <person name="Goodwin S."/>
            <person name="Spatafora J."/>
            <person name="Crous P."/>
            <person name="Grigoriev I."/>
        </authorList>
    </citation>
    <scope>NUCLEOTIDE SEQUENCE</scope>
    <source>
        <strain evidence="1">CBS 121167</strain>
    </source>
</reference>
<name>A0A6A6B1F6_9PEZI</name>
<keyword evidence="2" id="KW-1185">Reference proteome</keyword>
<dbReference type="AlphaFoldDB" id="A0A6A6B1F6"/>
<sequence length="73" mass="8184">MSLWQKYRATAPKTRLLLGVGLMAYGAFGLFASDEAEKAFNMVPTEEEKKRLDSAMPKIHIVDQDDKPLGSIR</sequence>
<evidence type="ECO:0000313" key="2">
    <source>
        <dbReference type="Proteomes" id="UP000799438"/>
    </source>
</evidence>
<dbReference type="GeneID" id="54298609"/>
<accession>A0A6A6B1F6</accession>
<evidence type="ECO:0000313" key="1">
    <source>
        <dbReference type="EMBL" id="KAF2138042.1"/>
    </source>
</evidence>
<dbReference type="RefSeq" id="XP_033393755.1">
    <property type="nucleotide sequence ID" value="XM_033541113.1"/>
</dbReference>
<proteinExistence type="predicted"/>
<dbReference type="EMBL" id="ML995498">
    <property type="protein sequence ID" value="KAF2138042.1"/>
    <property type="molecule type" value="Genomic_DNA"/>
</dbReference>
<protein>
    <submittedName>
        <fullName evidence="1">Uncharacterized protein</fullName>
    </submittedName>
</protein>